<dbReference type="InterPro" id="IPR007627">
    <property type="entry name" value="RNA_pol_sigma70_r2"/>
</dbReference>
<dbReference type="STRING" id="477680.SAMN05421788_104257"/>
<proteinExistence type="inferred from homology"/>
<dbReference type="InterPro" id="IPR013324">
    <property type="entry name" value="RNA_pol_sigma_r3/r4-like"/>
</dbReference>
<evidence type="ECO:0000256" key="4">
    <source>
        <dbReference type="ARBA" id="ARBA00023163"/>
    </source>
</evidence>
<dbReference type="Gene3D" id="1.10.10.10">
    <property type="entry name" value="Winged helix-like DNA-binding domain superfamily/Winged helix DNA-binding domain"/>
    <property type="match status" value="1"/>
</dbReference>
<evidence type="ECO:0000256" key="2">
    <source>
        <dbReference type="ARBA" id="ARBA00023015"/>
    </source>
</evidence>
<dbReference type="Proteomes" id="UP000186917">
    <property type="component" value="Unassembled WGS sequence"/>
</dbReference>
<reference evidence="8" key="1">
    <citation type="submission" date="2017-01" db="EMBL/GenBank/DDBJ databases">
        <authorList>
            <person name="Varghese N."/>
            <person name="Submissions S."/>
        </authorList>
    </citation>
    <scope>NUCLEOTIDE SEQUENCE [LARGE SCALE GENOMIC DNA]</scope>
    <source>
        <strain evidence="8">DSM 21054</strain>
    </source>
</reference>
<gene>
    <name evidence="7" type="ORF">SAMN05421788_104257</name>
</gene>
<dbReference type="GO" id="GO:0016987">
    <property type="term" value="F:sigma factor activity"/>
    <property type="evidence" value="ECO:0007669"/>
    <property type="project" value="UniProtKB-KW"/>
</dbReference>
<feature type="domain" description="RNA polymerase sigma factor 70 region 4 type 2" evidence="6">
    <location>
        <begin position="119"/>
        <end position="164"/>
    </location>
</feature>
<comment type="similarity">
    <text evidence="1">Belongs to the sigma-70 factor family. ECF subfamily.</text>
</comment>
<accession>A0A173MRV3</accession>
<keyword evidence="3" id="KW-0731">Sigma factor</keyword>
<keyword evidence="8" id="KW-1185">Reference proteome</keyword>
<dbReference type="InterPro" id="IPR013325">
    <property type="entry name" value="RNA_pol_sigma_r2"/>
</dbReference>
<organism evidence="7 8">
    <name type="scientific">Filimonas lacunae</name>
    <dbReference type="NCBI Taxonomy" id="477680"/>
    <lineage>
        <taxon>Bacteria</taxon>
        <taxon>Pseudomonadati</taxon>
        <taxon>Bacteroidota</taxon>
        <taxon>Chitinophagia</taxon>
        <taxon>Chitinophagales</taxon>
        <taxon>Chitinophagaceae</taxon>
        <taxon>Filimonas</taxon>
    </lineage>
</organism>
<dbReference type="EMBL" id="FTOR01000004">
    <property type="protein sequence ID" value="SIT16542.1"/>
    <property type="molecule type" value="Genomic_DNA"/>
</dbReference>
<dbReference type="Pfam" id="PF08281">
    <property type="entry name" value="Sigma70_r4_2"/>
    <property type="match status" value="1"/>
</dbReference>
<evidence type="ECO:0000259" key="6">
    <source>
        <dbReference type="Pfam" id="PF08281"/>
    </source>
</evidence>
<dbReference type="RefSeq" id="WP_076379596.1">
    <property type="nucleotide sequence ID" value="NZ_AP017422.1"/>
</dbReference>
<evidence type="ECO:0000259" key="5">
    <source>
        <dbReference type="Pfam" id="PF04542"/>
    </source>
</evidence>
<dbReference type="CDD" id="cd06171">
    <property type="entry name" value="Sigma70_r4"/>
    <property type="match status" value="1"/>
</dbReference>
<dbReference type="PANTHER" id="PTHR43133:SF46">
    <property type="entry name" value="RNA POLYMERASE SIGMA-70 FACTOR ECF SUBFAMILY"/>
    <property type="match status" value="1"/>
</dbReference>
<dbReference type="InterPro" id="IPR014284">
    <property type="entry name" value="RNA_pol_sigma-70_dom"/>
</dbReference>
<dbReference type="GO" id="GO:0003677">
    <property type="term" value="F:DNA binding"/>
    <property type="evidence" value="ECO:0007669"/>
    <property type="project" value="InterPro"/>
</dbReference>
<dbReference type="KEGG" id="fln:FLA_6434"/>
<dbReference type="PANTHER" id="PTHR43133">
    <property type="entry name" value="RNA POLYMERASE ECF-TYPE SIGMA FACTO"/>
    <property type="match status" value="1"/>
</dbReference>
<dbReference type="AlphaFoldDB" id="A0A173MRV3"/>
<evidence type="ECO:0000256" key="3">
    <source>
        <dbReference type="ARBA" id="ARBA00023082"/>
    </source>
</evidence>
<keyword evidence="4" id="KW-0804">Transcription</keyword>
<dbReference type="GO" id="GO:0006352">
    <property type="term" value="P:DNA-templated transcription initiation"/>
    <property type="evidence" value="ECO:0007669"/>
    <property type="project" value="InterPro"/>
</dbReference>
<dbReference type="SUPFAM" id="SSF88946">
    <property type="entry name" value="Sigma2 domain of RNA polymerase sigma factors"/>
    <property type="match status" value="1"/>
</dbReference>
<evidence type="ECO:0000313" key="8">
    <source>
        <dbReference type="Proteomes" id="UP000186917"/>
    </source>
</evidence>
<evidence type="ECO:0000256" key="1">
    <source>
        <dbReference type="ARBA" id="ARBA00010641"/>
    </source>
</evidence>
<evidence type="ECO:0000313" key="7">
    <source>
        <dbReference type="EMBL" id="SIT16542.1"/>
    </source>
</evidence>
<dbReference type="InterPro" id="IPR039425">
    <property type="entry name" value="RNA_pol_sigma-70-like"/>
</dbReference>
<name>A0A173MRV3_9BACT</name>
<feature type="domain" description="RNA polymerase sigma-70 region 2" evidence="5">
    <location>
        <begin position="11"/>
        <end position="83"/>
    </location>
</feature>
<dbReference type="InterPro" id="IPR036388">
    <property type="entry name" value="WH-like_DNA-bd_sf"/>
</dbReference>
<dbReference type="Gene3D" id="1.10.1740.10">
    <property type="match status" value="1"/>
</dbReference>
<keyword evidence="2" id="KW-0805">Transcription regulation</keyword>
<dbReference type="NCBIfam" id="TIGR02937">
    <property type="entry name" value="sigma70-ECF"/>
    <property type="match status" value="1"/>
</dbReference>
<dbReference type="InterPro" id="IPR013249">
    <property type="entry name" value="RNA_pol_sigma70_r4_t2"/>
</dbReference>
<dbReference type="Pfam" id="PF04542">
    <property type="entry name" value="Sigma70_r2"/>
    <property type="match status" value="1"/>
</dbReference>
<protein>
    <submittedName>
        <fullName evidence="7">RNA polymerase sigma-70 factor, ECF subfamily</fullName>
    </submittedName>
</protein>
<sequence>MRNQPGYQKVLYEKYYGYALKIVFRYVYRYEKATDVVNDGFVKLFNHFSRFTCREPEHLEKILMGWIKKIMVNTAIDELRRQNMIPEIGGIPEYVWEEADNQQTPEQRLFYKELIIEVKQLPPSYRVVFNMYVIDGFSHQEIASQLGITVGTSKSNLAKARAHLQKKLNSIRERNICSS</sequence>
<dbReference type="SUPFAM" id="SSF88659">
    <property type="entry name" value="Sigma3 and sigma4 domains of RNA polymerase sigma factors"/>
    <property type="match status" value="1"/>
</dbReference>